<dbReference type="Proteomes" id="UP000030745">
    <property type="component" value="Unassembled WGS sequence"/>
</dbReference>
<dbReference type="InterPro" id="IPR036770">
    <property type="entry name" value="Ankyrin_rpt-contain_sf"/>
</dbReference>
<evidence type="ECO:0000256" key="5">
    <source>
        <dbReference type="SAM" id="MobiDB-lite"/>
    </source>
</evidence>
<dbReference type="PROSITE" id="PS50297">
    <property type="entry name" value="ANK_REP_REGION"/>
    <property type="match status" value="2"/>
</dbReference>
<dbReference type="GO" id="GO:0008270">
    <property type="term" value="F:zinc ion binding"/>
    <property type="evidence" value="ECO:0007669"/>
    <property type="project" value="UniProtKB-KW"/>
</dbReference>
<evidence type="ECO:0000256" key="3">
    <source>
        <dbReference type="PROSITE-ProRule" id="PRU00023"/>
    </source>
</evidence>
<reference evidence="7 8" key="1">
    <citation type="journal article" date="2013" name="PLoS Genet.">
        <title>Distinctive expansion of potential virulence genes in the genome of the oomycete fish pathogen Saprolegnia parasitica.</title>
        <authorList>
            <person name="Jiang R.H."/>
            <person name="de Bruijn I."/>
            <person name="Haas B.J."/>
            <person name="Belmonte R."/>
            <person name="Lobach L."/>
            <person name="Christie J."/>
            <person name="van den Ackerveken G."/>
            <person name="Bottin A."/>
            <person name="Bulone V."/>
            <person name="Diaz-Moreno S.M."/>
            <person name="Dumas B."/>
            <person name="Fan L."/>
            <person name="Gaulin E."/>
            <person name="Govers F."/>
            <person name="Grenville-Briggs L.J."/>
            <person name="Horner N.R."/>
            <person name="Levin J.Z."/>
            <person name="Mammella M."/>
            <person name="Meijer H.J."/>
            <person name="Morris P."/>
            <person name="Nusbaum C."/>
            <person name="Oome S."/>
            <person name="Phillips A.J."/>
            <person name="van Rooyen D."/>
            <person name="Rzeszutek E."/>
            <person name="Saraiva M."/>
            <person name="Secombes C.J."/>
            <person name="Seidl M.F."/>
            <person name="Snel B."/>
            <person name="Stassen J.H."/>
            <person name="Sykes S."/>
            <person name="Tripathy S."/>
            <person name="van den Berg H."/>
            <person name="Vega-Arreguin J.C."/>
            <person name="Wawra S."/>
            <person name="Young S.K."/>
            <person name="Zeng Q."/>
            <person name="Dieguez-Uribeondo J."/>
            <person name="Russ C."/>
            <person name="Tyler B.M."/>
            <person name="van West P."/>
        </authorList>
    </citation>
    <scope>NUCLEOTIDE SEQUENCE [LARGE SCALE GENOMIC DNA]</scope>
    <source>
        <strain evidence="7 8">CBS 223.65</strain>
    </source>
</reference>
<dbReference type="STRING" id="695850.A0A067C6D5"/>
<name>A0A067C6D5_SAPPC</name>
<dbReference type="SUPFAM" id="SSF57850">
    <property type="entry name" value="RING/U-box"/>
    <property type="match status" value="1"/>
</dbReference>
<proteinExistence type="predicted"/>
<dbReference type="OrthoDB" id="10038642at2759"/>
<dbReference type="PANTHER" id="PTHR24171:SF8">
    <property type="entry name" value="BRCA1-ASSOCIATED RING DOMAIN PROTEIN 1"/>
    <property type="match status" value="1"/>
</dbReference>
<keyword evidence="8" id="KW-1185">Reference proteome</keyword>
<dbReference type="GeneID" id="24133369"/>
<dbReference type="OMA" id="DHIRETS"/>
<accession>A0A067C6D5</accession>
<dbReference type="PROSITE" id="PS50089">
    <property type="entry name" value="ZF_RING_2"/>
    <property type="match status" value="1"/>
</dbReference>
<dbReference type="Gene3D" id="1.25.40.20">
    <property type="entry name" value="Ankyrin repeat-containing domain"/>
    <property type="match status" value="1"/>
</dbReference>
<keyword evidence="1" id="KW-0677">Repeat</keyword>
<evidence type="ECO:0000259" key="6">
    <source>
        <dbReference type="PROSITE" id="PS50089"/>
    </source>
</evidence>
<evidence type="ECO:0000256" key="4">
    <source>
        <dbReference type="PROSITE-ProRule" id="PRU00175"/>
    </source>
</evidence>
<dbReference type="Gene3D" id="3.30.40.10">
    <property type="entry name" value="Zinc/RING finger domain, C3HC4 (zinc finger)"/>
    <property type="match status" value="1"/>
</dbReference>
<feature type="repeat" description="ANK" evidence="3">
    <location>
        <begin position="92"/>
        <end position="124"/>
    </location>
</feature>
<dbReference type="PANTHER" id="PTHR24171">
    <property type="entry name" value="ANKYRIN REPEAT DOMAIN-CONTAINING PROTEIN 39-RELATED"/>
    <property type="match status" value="1"/>
</dbReference>
<feature type="domain" description="RING-type" evidence="6">
    <location>
        <begin position="426"/>
        <end position="465"/>
    </location>
</feature>
<dbReference type="Pfam" id="PF13920">
    <property type="entry name" value="zf-C3HC4_3"/>
    <property type="match status" value="1"/>
</dbReference>
<dbReference type="InterPro" id="IPR001841">
    <property type="entry name" value="Znf_RING"/>
</dbReference>
<evidence type="ECO:0000256" key="2">
    <source>
        <dbReference type="ARBA" id="ARBA00023043"/>
    </source>
</evidence>
<dbReference type="VEuPathDB" id="FungiDB:SPRG_11324"/>
<dbReference type="RefSeq" id="XP_012206896.1">
    <property type="nucleotide sequence ID" value="XM_012351506.1"/>
</dbReference>
<dbReference type="KEGG" id="spar:SPRG_11324"/>
<dbReference type="GO" id="GO:0085020">
    <property type="term" value="P:protein K6-linked ubiquitination"/>
    <property type="evidence" value="ECO:0007669"/>
    <property type="project" value="TreeGrafter"/>
</dbReference>
<dbReference type="CDD" id="cd23129">
    <property type="entry name" value="RING-HC_XBAT35-like"/>
    <property type="match status" value="1"/>
</dbReference>
<feature type="region of interest" description="Disordered" evidence="5">
    <location>
        <begin position="393"/>
        <end position="414"/>
    </location>
</feature>
<dbReference type="AlphaFoldDB" id="A0A067C6D5"/>
<dbReference type="SMART" id="SM00248">
    <property type="entry name" value="ANK"/>
    <property type="match status" value="2"/>
</dbReference>
<dbReference type="EMBL" id="KK583269">
    <property type="protein sequence ID" value="KDO22372.1"/>
    <property type="molecule type" value="Genomic_DNA"/>
</dbReference>
<evidence type="ECO:0000256" key="1">
    <source>
        <dbReference type="ARBA" id="ARBA00022737"/>
    </source>
</evidence>
<sequence>MSLERKVEAIAAKVEAKMERLGSRMDASSHELEGKLRMGVSSVFKWVKEAFGSEDDRVYEAVRDNNVPGLVALLESLAPDAKARMLEYHGANGRTPLMMACAKDHVQCAQMLLTHGAFIDAKDDKGNVALHYACLQGSTKVLQYLLSLPGVSPYLQNQRGLSPMDVARKNIENKDFVAASAQCIQLLEQRALVFQGWVYESVDNLASSIVGMRSLQSWTRRYALVLRVGSHQYLEMALFDIENGQRSPLPSSTIMFQVAGLVALNTKEKVFNDKPYAFTFQGARRKSAGFLGAAQTFEFAALDQPSFDAWAAFMSTGATLMLVDPMLASPPLGHTYAMAAVPTAAPFVVPAAAPTAPPAAAASPSILAMPVAKSLGDDDTPVTVPDMAPPHLTLASAPALNDPAPSAPPMLTHSASLPEERVPSECVVCFDGPQNAVCVPCGHAAICMKCADHIRETSRQCPVCRADVREIIQLYHV</sequence>
<dbReference type="InterPro" id="IPR002110">
    <property type="entry name" value="Ankyrin_rpt"/>
</dbReference>
<keyword evidence="2 3" id="KW-0040">ANK repeat</keyword>
<dbReference type="GO" id="GO:0004842">
    <property type="term" value="F:ubiquitin-protein transferase activity"/>
    <property type="evidence" value="ECO:0007669"/>
    <property type="project" value="TreeGrafter"/>
</dbReference>
<feature type="repeat" description="ANK" evidence="3">
    <location>
        <begin position="125"/>
        <end position="147"/>
    </location>
</feature>
<dbReference type="Pfam" id="PF12796">
    <property type="entry name" value="Ank_2"/>
    <property type="match status" value="1"/>
</dbReference>
<dbReference type="PROSITE" id="PS50088">
    <property type="entry name" value="ANK_REPEAT"/>
    <property type="match status" value="2"/>
</dbReference>
<evidence type="ECO:0000313" key="8">
    <source>
        <dbReference type="Proteomes" id="UP000030745"/>
    </source>
</evidence>
<dbReference type="InterPro" id="IPR013083">
    <property type="entry name" value="Znf_RING/FYVE/PHD"/>
</dbReference>
<keyword evidence="4" id="KW-0479">Metal-binding</keyword>
<keyword evidence="4" id="KW-0862">Zinc</keyword>
<evidence type="ECO:0000313" key="7">
    <source>
        <dbReference type="EMBL" id="KDO22372.1"/>
    </source>
</evidence>
<protein>
    <recommendedName>
        <fullName evidence="6">RING-type domain-containing protein</fullName>
    </recommendedName>
</protein>
<dbReference type="SMART" id="SM00184">
    <property type="entry name" value="RING"/>
    <property type="match status" value="1"/>
</dbReference>
<gene>
    <name evidence="7" type="ORF">SPRG_11324</name>
</gene>
<keyword evidence="4" id="KW-0863">Zinc-finger</keyword>
<dbReference type="SUPFAM" id="SSF48403">
    <property type="entry name" value="Ankyrin repeat"/>
    <property type="match status" value="1"/>
</dbReference>
<organism evidence="7 8">
    <name type="scientific">Saprolegnia parasitica (strain CBS 223.65)</name>
    <dbReference type="NCBI Taxonomy" id="695850"/>
    <lineage>
        <taxon>Eukaryota</taxon>
        <taxon>Sar</taxon>
        <taxon>Stramenopiles</taxon>
        <taxon>Oomycota</taxon>
        <taxon>Saprolegniomycetes</taxon>
        <taxon>Saprolegniales</taxon>
        <taxon>Saprolegniaceae</taxon>
        <taxon>Saprolegnia</taxon>
    </lineage>
</organism>